<sequence length="318" mass="34450">MAARFFALAALCAAVGAAPPSPQRLYTQNAPAHLQQHIYPYDYYVDNQGSQPQLAYYYNQAQQKQANSNHGENRAPSRLESLEPDSEVELIPGAQQPQQPPQQVPVSPNVPGLVPGQRVFIVHMPVPGLRPGSIGGYQPVYIVAAAPQGNGQYPGNVQYPGQVPFPANVQYQGAVNGYQNAVLLDPSGQAVISPLALGYNQFQQHPVQFIAPQFQSLRGPEVNYQEQPVHYQQAHPAHQASQHAAQEAAQQGSRPVQLSQLIALHSQAANAANNPRTASSGSSQNSEPKRLAQSRESNEKEAEDRRSSTRPAQGQVKP</sequence>
<feature type="compositionally biased region" description="Low complexity" evidence="1">
    <location>
        <begin position="232"/>
        <end position="251"/>
    </location>
</feature>
<dbReference type="Proteomes" id="UP001549921">
    <property type="component" value="Unassembled WGS sequence"/>
</dbReference>
<feature type="region of interest" description="Disordered" evidence="1">
    <location>
        <begin position="268"/>
        <end position="318"/>
    </location>
</feature>
<comment type="caution">
    <text evidence="3">The sequence shown here is derived from an EMBL/GenBank/DDBJ whole genome shotgun (WGS) entry which is preliminary data.</text>
</comment>
<proteinExistence type="predicted"/>
<evidence type="ECO:0000256" key="2">
    <source>
        <dbReference type="SAM" id="SignalP"/>
    </source>
</evidence>
<feature type="chain" id="PRO_5044885505" evidence="2">
    <location>
        <begin position="18"/>
        <end position="318"/>
    </location>
</feature>
<accession>A0ABD0TBG2</accession>
<feature type="region of interest" description="Disordered" evidence="1">
    <location>
        <begin position="230"/>
        <end position="255"/>
    </location>
</feature>
<evidence type="ECO:0000313" key="3">
    <source>
        <dbReference type="EMBL" id="KAL0840731.1"/>
    </source>
</evidence>
<keyword evidence="2" id="KW-0732">Signal</keyword>
<organism evidence="3 4">
    <name type="scientific">Loxostege sticticalis</name>
    <name type="common">Beet webworm moth</name>
    <dbReference type="NCBI Taxonomy" id="481309"/>
    <lineage>
        <taxon>Eukaryota</taxon>
        <taxon>Metazoa</taxon>
        <taxon>Ecdysozoa</taxon>
        <taxon>Arthropoda</taxon>
        <taxon>Hexapoda</taxon>
        <taxon>Insecta</taxon>
        <taxon>Pterygota</taxon>
        <taxon>Neoptera</taxon>
        <taxon>Endopterygota</taxon>
        <taxon>Lepidoptera</taxon>
        <taxon>Glossata</taxon>
        <taxon>Ditrysia</taxon>
        <taxon>Pyraloidea</taxon>
        <taxon>Crambidae</taxon>
        <taxon>Pyraustinae</taxon>
        <taxon>Loxostege</taxon>
    </lineage>
</organism>
<feature type="signal peptide" evidence="2">
    <location>
        <begin position="1"/>
        <end position="17"/>
    </location>
</feature>
<gene>
    <name evidence="3" type="ORF">ABMA28_015919</name>
</gene>
<dbReference type="AlphaFoldDB" id="A0ABD0TBG2"/>
<feature type="compositionally biased region" description="Basic and acidic residues" evidence="1">
    <location>
        <begin position="296"/>
        <end position="307"/>
    </location>
</feature>
<feature type="compositionally biased region" description="Polar residues" evidence="1">
    <location>
        <begin position="268"/>
        <end position="286"/>
    </location>
</feature>
<dbReference type="EMBL" id="JBEDNZ010000007">
    <property type="protein sequence ID" value="KAL0840731.1"/>
    <property type="molecule type" value="Genomic_DNA"/>
</dbReference>
<evidence type="ECO:0000256" key="1">
    <source>
        <dbReference type="SAM" id="MobiDB-lite"/>
    </source>
</evidence>
<name>A0ABD0TBG2_LOXSC</name>
<evidence type="ECO:0000313" key="4">
    <source>
        <dbReference type="Proteomes" id="UP001549921"/>
    </source>
</evidence>
<reference evidence="3 4" key="1">
    <citation type="submission" date="2024-06" db="EMBL/GenBank/DDBJ databases">
        <title>A chromosome-level genome assembly of beet webworm, Loxostege sticticalis.</title>
        <authorList>
            <person name="Zhang Y."/>
        </authorList>
    </citation>
    <scope>NUCLEOTIDE SEQUENCE [LARGE SCALE GENOMIC DNA]</scope>
    <source>
        <strain evidence="3">AQ028</strain>
        <tissue evidence="3">Male pupae</tissue>
    </source>
</reference>
<protein>
    <submittedName>
        <fullName evidence="3">Uncharacterized protein</fullName>
    </submittedName>
</protein>